<proteinExistence type="predicted"/>
<dbReference type="EMBL" id="CAJOBA010065886">
    <property type="protein sequence ID" value="CAF4361438.1"/>
    <property type="molecule type" value="Genomic_DNA"/>
</dbReference>
<sequence length="118" mass="13386">HGQQLSSKAATIIIEKMIKNEYDELENSCLSIDQLFRTLKNRNIDSGPAVKNEPQMIIVENTRSKENFVNTITTSSNLKRSLNASTLNENGQNNKLLKTMIEAAVQERLKRLLVIDEK</sequence>
<dbReference type="EMBL" id="CAJNOK010043150">
    <property type="protein sequence ID" value="CAF1567917.1"/>
    <property type="molecule type" value="Genomic_DNA"/>
</dbReference>
<accession>A0A8S2USU5</accession>
<dbReference type="Proteomes" id="UP000677228">
    <property type="component" value="Unassembled WGS sequence"/>
</dbReference>
<organism evidence="2 3">
    <name type="scientific">Didymodactylos carnosus</name>
    <dbReference type="NCBI Taxonomy" id="1234261"/>
    <lineage>
        <taxon>Eukaryota</taxon>
        <taxon>Metazoa</taxon>
        <taxon>Spiralia</taxon>
        <taxon>Gnathifera</taxon>
        <taxon>Rotifera</taxon>
        <taxon>Eurotatoria</taxon>
        <taxon>Bdelloidea</taxon>
        <taxon>Philodinida</taxon>
        <taxon>Philodinidae</taxon>
        <taxon>Didymodactylos</taxon>
    </lineage>
</organism>
<evidence type="ECO:0000313" key="2">
    <source>
        <dbReference type="EMBL" id="CAF4361438.1"/>
    </source>
</evidence>
<evidence type="ECO:0000313" key="3">
    <source>
        <dbReference type="Proteomes" id="UP000682733"/>
    </source>
</evidence>
<gene>
    <name evidence="1" type="ORF">OVA965_LOCUS40188</name>
    <name evidence="2" type="ORF">TMI583_LOCUS41587</name>
</gene>
<dbReference type="AlphaFoldDB" id="A0A8S2USU5"/>
<protein>
    <submittedName>
        <fullName evidence="2">Uncharacterized protein</fullName>
    </submittedName>
</protein>
<comment type="caution">
    <text evidence="2">The sequence shown here is derived from an EMBL/GenBank/DDBJ whole genome shotgun (WGS) entry which is preliminary data.</text>
</comment>
<evidence type="ECO:0000313" key="1">
    <source>
        <dbReference type="EMBL" id="CAF1567917.1"/>
    </source>
</evidence>
<dbReference type="Proteomes" id="UP000682733">
    <property type="component" value="Unassembled WGS sequence"/>
</dbReference>
<reference evidence="2" key="1">
    <citation type="submission" date="2021-02" db="EMBL/GenBank/DDBJ databases">
        <authorList>
            <person name="Nowell W R."/>
        </authorList>
    </citation>
    <scope>NUCLEOTIDE SEQUENCE</scope>
</reference>
<name>A0A8S2USU5_9BILA</name>
<feature type="non-terminal residue" evidence="2">
    <location>
        <position position="1"/>
    </location>
</feature>